<feature type="transmembrane region" description="Helical" evidence="5">
    <location>
        <begin position="327"/>
        <end position="347"/>
    </location>
</feature>
<dbReference type="OrthoDB" id="10011262at2759"/>
<dbReference type="Pfam" id="PF00001">
    <property type="entry name" value="7tm_1"/>
    <property type="match status" value="1"/>
</dbReference>
<evidence type="ECO:0000256" key="1">
    <source>
        <dbReference type="ARBA" id="ARBA00004370"/>
    </source>
</evidence>
<reference evidence="7" key="1">
    <citation type="submission" date="2024-06" db="UniProtKB">
        <authorList>
            <consortium name="RefSeq"/>
        </authorList>
    </citation>
    <scope>NUCLEOTIDE SEQUENCE [LARGE SCALE GENOMIC DNA]</scope>
</reference>
<evidence type="ECO:0000259" key="6">
    <source>
        <dbReference type="PROSITE" id="PS50262"/>
    </source>
</evidence>
<feature type="transmembrane region" description="Helical" evidence="5">
    <location>
        <begin position="91"/>
        <end position="114"/>
    </location>
</feature>
<dbReference type="AlphaFoldDB" id="A0A8B8DET8"/>
<evidence type="ECO:0000256" key="5">
    <source>
        <dbReference type="SAM" id="Phobius"/>
    </source>
</evidence>
<gene>
    <name evidence="8" type="primary">LOC111126249</name>
</gene>
<feature type="transmembrane region" description="Helical" evidence="5">
    <location>
        <begin position="283"/>
        <end position="307"/>
    </location>
</feature>
<dbReference type="GeneID" id="111126249"/>
<sequence length="445" mass="50225">MDNSTWISTGTSSSLIDIMATNLTHSSLTFANSTENTSSPLKLASFDQLRLTRLVVQKFLVPIITCAGVVGNVVSIAVLTHKSMKTSTNRYLTALAIFDMLYLVTSMILSLNHYKEISEKKFFQYFYLYSVVFVDIWSNISVCLTVTFTVERYVGVCHPMKGRAICTPKRAQIITCCVILFVIIATSPEFLGKEVYEEVNLGVTTHRIRYTSIGESKGYAVFYSWFIVLMFTFIPLTALLSFNIILIRSVCKANRIRRQMTYVAVNRPGETNSGEQTKITCMLISVAFVFILCQLPTAATICFNTYVELSGKTLTRSEGNYLRIAGNVSNILISVNAAVNFILYSVMSTKFRKVFLRMFCKKSKYTMRKSLSEYSYSTGVSSLRRMSSGRGLDGKRLGYSSHSPERLIKHCRPLSRIRHHSQESLTSKDPIPHCFSKRPYTDTVL</sequence>
<evidence type="ECO:0000313" key="8">
    <source>
        <dbReference type="RefSeq" id="XP_022326458.1"/>
    </source>
</evidence>
<feature type="transmembrane region" description="Helical" evidence="5">
    <location>
        <begin position="126"/>
        <end position="150"/>
    </location>
</feature>
<evidence type="ECO:0000256" key="4">
    <source>
        <dbReference type="ARBA" id="ARBA00023136"/>
    </source>
</evidence>
<dbReference type="CDD" id="cd14978">
    <property type="entry name" value="7tmA_FMRFamide_R-like"/>
    <property type="match status" value="1"/>
</dbReference>
<dbReference type="SUPFAM" id="SSF81321">
    <property type="entry name" value="Family A G protein-coupled receptor-like"/>
    <property type="match status" value="1"/>
</dbReference>
<feature type="domain" description="G-protein coupled receptors family 1 profile" evidence="6">
    <location>
        <begin position="71"/>
        <end position="344"/>
    </location>
</feature>
<dbReference type="KEGG" id="cvn:111126249"/>
<reference evidence="8" key="2">
    <citation type="submission" date="2025-08" db="UniProtKB">
        <authorList>
            <consortium name="RefSeq"/>
        </authorList>
    </citation>
    <scope>IDENTIFICATION</scope>
    <source>
        <tissue evidence="8">Whole sample</tissue>
    </source>
</reference>
<keyword evidence="7" id="KW-1185">Reference proteome</keyword>
<dbReference type="InterPro" id="IPR052954">
    <property type="entry name" value="GPCR-Ligand_Int"/>
</dbReference>
<keyword evidence="3 5" id="KW-1133">Transmembrane helix</keyword>
<dbReference type="PROSITE" id="PS50262">
    <property type="entry name" value="G_PROTEIN_RECEP_F1_2"/>
    <property type="match status" value="1"/>
</dbReference>
<name>A0A8B8DET8_CRAVI</name>
<keyword evidence="4 5" id="KW-0472">Membrane</keyword>
<dbReference type="PRINTS" id="PR00237">
    <property type="entry name" value="GPCRRHODOPSN"/>
</dbReference>
<dbReference type="RefSeq" id="XP_022326458.1">
    <property type="nucleotide sequence ID" value="XM_022470750.1"/>
</dbReference>
<feature type="transmembrane region" description="Helical" evidence="5">
    <location>
        <begin position="59"/>
        <end position="79"/>
    </location>
</feature>
<dbReference type="GO" id="GO:0016020">
    <property type="term" value="C:membrane"/>
    <property type="evidence" value="ECO:0007669"/>
    <property type="project" value="UniProtKB-SubCell"/>
</dbReference>
<dbReference type="PANTHER" id="PTHR46641">
    <property type="entry name" value="FMRFAMIDE RECEPTOR-RELATED"/>
    <property type="match status" value="1"/>
</dbReference>
<organism evidence="7 8">
    <name type="scientific">Crassostrea virginica</name>
    <name type="common">Eastern oyster</name>
    <dbReference type="NCBI Taxonomy" id="6565"/>
    <lineage>
        <taxon>Eukaryota</taxon>
        <taxon>Metazoa</taxon>
        <taxon>Spiralia</taxon>
        <taxon>Lophotrochozoa</taxon>
        <taxon>Mollusca</taxon>
        <taxon>Bivalvia</taxon>
        <taxon>Autobranchia</taxon>
        <taxon>Pteriomorphia</taxon>
        <taxon>Ostreida</taxon>
        <taxon>Ostreoidea</taxon>
        <taxon>Ostreidae</taxon>
        <taxon>Crassostrea</taxon>
    </lineage>
</organism>
<keyword evidence="2 5" id="KW-0812">Transmembrane</keyword>
<evidence type="ECO:0000256" key="2">
    <source>
        <dbReference type="ARBA" id="ARBA00022692"/>
    </source>
</evidence>
<dbReference type="PANTHER" id="PTHR46641:SF22">
    <property type="entry name" value="PROCTOLIN RECEPTOR, ISOFORM A"/>
    <property type="match status" value="1"/>
</dbReference>
<feature type="transmembrane region" description="Helical" evidence="5">
    <location>
        <begin position="222"/>
        <end position="247"/>
    </location>
</feature>
<evidence type="ECO:0000313" key="7">
    <source>
        <dbReference type="Proteomes" id="UP000694844"/>
    </source>
</evidence>
<dbReference type="GO" id="GO:0004930">
    <property type="term" value="F:G protein-coupled receptor activity"/>
    <property type="evidence" value="ECO:0007669"/>
    <property type="project" value="InterPro"/>
</dbReference>
<dbReference type="InterPro" id="IPR017452">
    <property type="entry name" value="GPCR_Rhodpsn_7TM"/>
</dbReference>
<dbReference type="Proteomes" id="UP000694844">
    <property type="component" value="Chromosome 1"/>
</dbReference>
<dbReference type="InterPro" id="IPR000276">
    <property type="entry name" value="GPCR_Rhodpsn"/>
</dbReference>
<proteinExistence type="predicted"/>
<evidence type="ECO:0000256" key="3">
    <source>
        <dbReference type="ARBA" id="ARBA00022989"/>
    </source>
</evidence>
<comment type="subcellular location">
    <subcellularLocation>
        <location evidence="1">Membrane</location>
    </subcellularLocation>
</comment>
<accession>A0A8B8DET8</accession>
<protein>
    <submittedName>
        <fullName evidence="8">FMRFamide receptor-like</fullName>
    </submittedName>
</protein>
<dbReference type="Gene3D" id="1.20.1070.10">
    <property type="entry name" value="Rhodopsin 7-helix transmembrane proteins"/>
    <property type="match status" value="1"/>
</dbReference>